<comment type="caution">
    <text evidence="5">The sequence shown here is derived from an EMBL/GenBank/DDBJ whole genome shotgun (WGS) entry which is preliminary data.</text>
</comment>
<dbReference type="GeneID" id="98067938"/>
<organism evidence="5 6">
    <name type="scientific">Odoribacter laneus YIT 12061</name>
    <dbReference type="NCBI Taxonomy" id="742817"/>
    <lineage>
        <taxon>Bacteria</taxon>
        <taxon>Pseudomonadati</taxon>
        <taxon>Bacteroidota</taxon>
        <taxon>Bacteroidia</taxon>
        <taxon>Bacteroidales</taxon>
        <taxon>Odoribacteraceae</taxon>
        <taxon>Odoribacter</taxon>
    </lineage>
</organism>
<name>H1DDE1_9BACT</name>
<dbReference type="AlphaFoldDB" id="H1DDE1"/>
<dbReference type="InterPro" id="IPR052046">
    <property type="entry name" value="GH57_Enzymes"/>
</dbReference>
<dbReference type="InterPro" id="IPR011330">
    <property type="entry name" value="Glyco_hydro/deAcase_b/a-brl"/>
</dbReference>
<dbReference type="STRING" id="742817.HMPREF9449_00277"/>
<evidence type="ECO:0000259" key="4">
    <source>
        <dbReference type="Pfam" id="PF03065"/>
    </source>
</evidence>
<dbReference type="PANTHER" id="PTHR36306">
    <property type="entry name" value="ALPHA-AMYLASE-RELATED-RELATED"/>
    <property type="match status" value="1"/>
</dbReference>
<keyword evidence="6" id="KW-1185">Reference proteome</keyword>
<dbReference type="Gene3D" id="3.20.110.20">
    <property type="match status" value="1"/>
</dbReference>
<feature type="compositionally biased region" description="Basic and acidic residues" evidence="3">
    <location>
        <begin position="438"/>
        <end position="469"/>
    </location>
</feature>
<evidence type="ECO:0000256" key="3">
    <source>
        <dbReference type="SAM" id="MobiDB-lite"/>
    </source>
</evidence>
<feature type="domain" description="Glycoside hydrolase family 57 N-terminal" evidence="4">
    <location>
        <begin position="8"/>
        <end position="291"/>
    </location>
</feature>
<dbReference type="Pfam" id="PF03065">
    <property type="entry name" value="Glyco_hydro_57"/>
    <property type="match status" value="1"/>
</dbReference>
<feature type="region of interest" description="Disordered" evidence="3">
    <location>
        <begin position="400"/>
        <end position="426"/>
    </location>
</feature>
<gene>
    <name evidence="5" type="ORF">HMPREF9449_00277</name>
</gene>
<keyword evidence="2" id="KW-0119">Carbohydrate metabolism</keyword>
<dbReference type="HOGENOM" id="CLU_033691_0_0_10"/>
<evidence type="ECO:0000313" key="6">
    <source>
        <dbReference type="Proteomes" id="UP000004892"/>
    </source>
</evidence>
<evidence type="ECO:0000256" key="2">
    <source>
        <dbReference type="ARBA" id="ARBA00023277"/>
    </source>
</evidence>
<evidence type="ECO:0000256" key="1">
    <source>
        <dbReference type="ARBA" id="ARBA00006821"/>
    </source>
</evidence>
<dbReference type="PANTHER" id="PTHR36306:SF1">
    <property type="entry name" value="ALPHA-AMYLASE-RELATED"/>
    <property type="match status" value="1"/>
</dbReference>
<dbReference type="PATRIC" id="fig|742817.3.peg.287"/>
<evidence type="ECO:0000313" key="5">
    <source>
        <dbReference type="EMBL" id="EHP50950.1"/>
    </source>
</evidence>
<dbReference type="GO" id="GO:0003824">
    <property type="term" value="F:catalytic activity"/>
    <property type="evidence" value="ECO:0007669"/>
    <property type="project" value="InterPro"/>
</dbReference>
<reference evidence="5 6" key="1">
    <citation type="submission" date="2012-01" db="EMBL/GenBank/DDBJ databases">
        <title>The Genome Sequence of Odoribacter laneus YIT 12061.</title>
        <authorList>
            <consortium name="The Broad Institute Genome Sequencing Platform"/>
            <person name="Earl A."/>
            <person name="Ward D."/>
            <person name="Feldgarden M."/>
            <person name="Gevers D."/>
            <person name="Morotomi M."/>
            <person name="Young S.K."/>
            <person name="Zeng Q."/>
            <person name="Gargeya S."/>
            <person name="Fitzgerald M."/>
            <person name="Haas B."/>
            <person name="Abouelleil A."/>
            <person name="Alvarado L."/>
            <person name="Arachchi H.M."/>
            <person name="Berlin A."/>
            <person name="Chapman S.B."/>
            <person name="Gearin G."/>
            <person name="Goldberg J."/>
            <person name="Griggs A."/>
            <person name="Gujja S."/>
            <person name="Hansen M."/>
            <person name="Heiman D."/>
            <person name="Howarth C."/>
            <person name="Larimer J."/>
            <person name="Lui A."/>
            <person name="MacDonald P.J.P."/>
            <person name="McCowen C."/>
            <person name="Montmayeur A."/>
            <person name="Murphy C."/>
            <person name="Neiman D."/>
            <person name="Pearson M."/>
            <person name="Priest M."/>
            <person name="Roberts A."/>
            <person name="Saif S."/>
            <person name="Shea T."/>
            <person name="Sisk P."/>
            <person name="Stolte C."/>
            <person name="Sykes S."/>
            <person name="Wortman J."/>
            <person name="Nusbaum C."/>
            <person name="Birren B."/>
        </authorList>
    </citation>
    <scope>NUCLEOTIDE SEQUENCE [LARGE SCALE GENOMIC DNA]</scope>
    <source>
        <strain evidence="5 6">YIT 12061</strain>
    </source>
</reference>
<dbReference type="SUPFAM" id="SSF88713">
    <property type="entry name" value="Glycoside hydrolase/deacetylase"/>
    <property type="match status" value="1"/>
</dbReference>
<dbReference type="eggNOG" id="COG1449">
    <property type="taxonomic scope" value="Bacteria"/>
</dbReference>
<dbReference type="CDD" id="cd10795">
    <property type="entry name" value="GH57N_MJA1_like"/>
    <property type="match status" value="1"/>
</dbReference>
<dbReference type="Proteomes" id="UP000004892">
    <property type="component" value="Unassembled WGS sequence"/>
</dbReference>
<feature type="region of interest" description="Disordered" evidence="3">
    <location>
        <begin position="438"/>
        <end position="478"/>
    </location>
</feature>
<dbReference type="GO" id="GO:0005975">
    <property type="term" value="P:carbohydrate metabolic process"/>
    <property type="evidence" value="ECO:0007669"/>
    <property type="project" value="InterPro"/>
</dbReference>
<accession>H1DDE1</accession>
<dbReference type="RefSeq" id="WP_009135431.1">
    <property type="nucleotide sequence ID" value="NZ_JH594596.1"/>
</dbReference>
<proteinExistence type="inferred from homology"/>
<comment type="similarity">
    <text evidence="1">Belongs to the glycosyl hydrolase 57 family.</text>
</comment>
<dbReference type="EMBL" id="ADMC01000002">
    <property type="protein sequence ID" value="EHP50950.1"/>
    <property type="molecule type" value="Genomic_DNA"/>
</dbReference>
<protein>
    <recommendedName>
        <fullName evidence="4">Glycoside hydrolase family 57 N-terminal domain-containing protein</fullName>
    </recommendedName>
</protein>
<sequence>MDKKTLCLYFQVHQPVRLRKYHFFDIGKSHDYYDDFANRTITQKVAQRCYIPANKMMLELIKKYGKNFKVSFSISGLAIEQFEKYAPEVIDGFKALAKTGCVEFLAETYSHSLASLADEKEFNTQVKQHAELMKKLLGYTPVSFRNTELIYSDKIGEMVARMGYTTMLTEGAKHILGWKSPNYVYTNSLNPKLRLLLKNFRLSDDIAFRFSDRSWGEWPLTAEKYTGWLTEAVKNEDVINLFMDYETLGEHQPEDTGIFAFMRSLPEQVLATSAFEFLTPREVVAKHQPVAPLNVPFPISWADEERDLTAWLGNELQMEAFEELYKTRDKVKALDDPEINYDYKCLQASDHFYYMCTKLFSDGIVHEYFTPYDSPYEAFINYMNVLSDFIAQVDEKTENAAKGKKKLKEEPKKEKKEIKKERAGKKEVAAEVQAVEAERKEQKLEKAARKAENEKIETEVKNARIDKSAKGTRRTTKK</sequence>
<dbReference type="InterPro" id="IPR004300">
    <property type="entry name" value="Glyco_hydro_57_N"/>
</dbReference>